<organism evidence="1 2">
    <name type="scientific">Pseudomonas gessardii</name>
    <dbReference type="NCBI Taxonomy" id="78544"/>
    <lineage>
        <taxon>Bacteria</taxon>
        <taxon>Pseudomonadati</taxon>
        <taxon>Pseudomonadota</taxon>
        <taxon>Gammaproteobacteria</taxon>
        <taxon>Pseudomonadales</taxon>
        <taxon>Pseudomonadaceae</taxon>
        <taxon>Pseudomonas</taxon>
    </lineage>
</organism>
<evidence type="ECO:0000313" key="2">
    <source>
        <dbReference type="Proteomes" id="UP000814003"/>
    </source>
</evidence>
<dbReference type="EMBL" id="WKED01000055">
    <property type="protein sequence ID" value="MCF5109693.1"/>
    <property type="molecule type" value="Genomic_DNA"/>
</dbReference>
<proteinExistence type="predicted"/>
<dbReference type="RefSeq" id="WP_236309802.1">
    <property type="nucleotide sequence ID" value="NZ_WKED01000055.1"/>
</dbReference>
<accession>A0ABS9FD79</accession>
<protein>
    <submittedName>
        <fullName evidence="1">Uncharacterized protein</fullName>
    </submittedName>
</protein>
<sequence length="169" mass="17764">MKKNLVIVVLAIIVAALTYWWGYSSATADAVHSATLADNKRLTEAFEQGQALGTVKEKVVTEYVYRDRVIQGRTQTLIKQVPVYVSEAADRACVVPAGFVRLHDAAAANLPAPGPGGTADAGPSGVALSAVAAVTVENYGTCNATANQLTALQAYIRGYQATTNQQAPK</sequence>
<keyword evidence="2" id="KW-1185">Reference proteome</keyword>
<evidence type="ECO:0000313" key="1">
    <source>
        <dbReference type="EMBL" id="MCF5109693.1"/>
    </source>
</evidence>
<comment type="caution">
    <text evidence="1">The sequence shown here is derived from an EMBL/GenBank/DDBJ whole genome shotgun (WGS) entry which is preliminary data.</text>
</comment>
<reference evidence="1 2" key="1">
    <citation type="submission" date="2019-11" db="EMBL/GenBank/DDBJ databases">
        <title>Epiphytic Pseudomonas syringae from cherry orchards.</title>
        <authorList>
            <person name="Hulin M.T."/>
        </authorList>
    </citation>
    <scope>NUCLEOTIDE SEQUENCE [LARGE SCALE GENOMIC DNA]</scope>
    <source>
        <strain evidence="1 2">PA-6-5B</strain>
    </source>
</reference>
<gene>
    <name evidence="1" type="ORF">GIW56_22955</name>
</gene>
<name>A0ABS9FD79_9PSED</name>
<dbReference type="Proteomes" id="UP000814003">
    <property type="component" value="Unassembled WGS sequence"/>
</dbReference>